<evidence type="ECO:0000313" key="2">
    <source>
        <dbReference type="EMBL" id="GHF62324.1"/>
    </source>
</evidence>
<reference evidence="2" key="1">
    <citation type="journal article" date="2014" name="Int. J. Syst. Evol. Microbiol.">
        <title>Complete genome sequence of Corynebacterium casei LMG S-19264T (=DSM 44701T), isolated from a smear-ripened cheese.</title>
        <authorList>
            <consortium name="US DOE Joint Genome Institute (JGI-PGF)"/>
            <person name="Walter F."/>
            <person name="Albersmeier A."/>
            <person name="Kalinowski J."/>
            <person name="Ruckert C."/>
        </authorList>
    </citation>
    <scope>NUCLEOTIDE SEQUENCE</scope>
    <source>
        <strain evidence="2">KCTC 42650</strain>
    </source>
</reference>
<accession>A0A8J3M9N3</accession>
<dbReference type="Pfam" id="PF07978">
    <property type="entry name" value="NIPSNAP"/>
    <property type="match status" value="1"/>
</dbReference>
<dbReference type="InterPro" id="IPR012577">
    <property type="entry name" value="NIPSNAP"/>
</dbReference>
<dbReference type="EMBL" id="BNCJ01000013">
    <property type="protein sequence ID" value="GHF62324.1"/>
    <property type="molecule type" value="Genomic_DNA"/>
</dbReference>
<evidence type="ECO:0000259" key="1">
    <source>
        <dbReference type="Pfam" id="PF07978"/>
    </source>
</evidence>
<gene>
    <name evidence="2" type="ORF">GCM10017056_37110</name>
</gene>
<dbReference type="RefSeq" id="WP_189681609.1">
    <property type="nucleotide sequence ID" value="NZ_BNCJ01000013.1"/>
</dbReference>
<feature type="domain" description="NIPSNAP" evidence="1">
    <location>
        <begin position="49"/>
        <end position="116"/>
    </location>
</feature>
<name>A0A8J3M9N3_9RHOB</name>
<keyword evidence="3" id="KW-1185">Reference proteome</keyword>
<sequence length="248" mass="27769">MYYEFRFYAVAPGRLSDEMALVRNVAVDPAPDLPAGEEGSLWDRYEVPRPVGSWITLTGRDCPGFLYIVPWESLDQRDASLPRFWTDPLWAKRRAELTGGHTLVNSIQTLIFSPLPQALALRDKPSPLPFGGVHELRIYDLLTGDQPEAQRVLAEVDLPAAQSLGAQILGFFGMVLGSDRPRLAALLAWPDLDTQLRAAEALDSHPAVTAQREDEYARAGRFIFDRLDQYLLEPMEWNSPRPNLGARA</sequence>
<dbReference type="InterPro" id="IPR011008">
    <property type="entry name" value="Dimeric_a/b-barrel"/>
</dbReference>
<proteinExistence type="predicted"/>
<dbReference type="SUPFAM" id="SSF54909">
    <property type="entry name" value="Dimeric alpha+beta barrel"/>
    <property type="match status" value="2"/>
</dbReference>
<evidence type="ECO:0000313" key="3">
    <source>
        <dbReference type="Proteomes" id="UP000626220"/>
    </source>
</evidence>
<organism evidence="2 3">
    <name type="scientific">Seohaeicola zhoushanensis</name>
    <dbReference type="NCBI Taxonomy" id="1569283"/>
    <lineage>
        <taxon>Bacteria</taxon>
        <taxon>Pseudomonadati</taxon>
        <taxon>Pseudomonadota</taxon>
        <taxon>Alphaproteobacteria</taxon>
        <taxon>Rhodobacterales</taxon>
        <taxon>Roseobacteraceae</taxon>
        <taxon>Seohaeicola</taxon>
    </lineage>
</organism>
<dbReference type="AlphaFoldDB" id="A0A8J3M9N3"/>
<dbReference type="Proteomes" id="UP000626220">
    <property type="component" value="Unassembled WGS sequence"/>
</dbReference>
<protein>
    <recommendedName>
        <fullName evidence="1">NIPSNAP domain-containing protein</fullName>
    </recommendedName>
</protein>
<reference evidence="2" key="2">
    <citation type="submission" date="2020-09" db="EMBL/GenBank/DDBJ databases">
        <authorList>
            <person name="Sun Q."/>
            <person name="Kim S."/>
        </authorList>
    </citation>
    <scope>NUCLEOTIDE SEQUENCE</scope>
    <source>
        <strain evidence="2">KCTC 42650</strain>
    </source>
</reference>
<comment type="caution">
    <text evidence="2">The sequence shown here is derived from an EMBL/GenBank/DDBJ whole genome shotgun (WGS) entry which is preliminary data.</text>
</comment>
<dbReference type="Gene3D" id="3.30.70.100">
    <property type="match status" value="2"/>
</dbReference>